<reference evidence="1" key="2">
    <citation type="journal article" date="2024" name="Antonie Van Leeuwenhoek">
        <title>Roseihalotalea indica gen. nov., sp. nov., a halophilic Bacteroidetes from mesopelagic Southwest Indian Ocean with higher carbohydrate metabolic potential.</title>
        <authorList>
            <person name="Chen B."/>
            <person name="Zhang M."/>
            <person name="Lin D."/>
            <person name="Ye J."/>
            <person name="Tang K."/>
        </authorList>
    </citation>
    <scope>NUCLEOTIDE SEQUENCE</scope>
    <source>
        <strain evidence="1">TK19036</strain>
    </source>
</reference>
<proteinExistence type="predicted"/>
<organism evidence="1">
    <name type="scientific">Roseihalotalea indica</name>
    <dbReference type="NCBI Taxonomy" id="2867963"/>
    <lineage>
        <taxon>Bacteria</taxon>
        <taxon>Pseudomonadati</taxon>
        <taxon>Bacteroidota</taxon>
        <taxon>Cytophagia</taxon>
        <taxon>Cytophagales</taxon>
        <taxon>Catalimonadaceae</taxon>
        <taxon>Roseihalotalea</taxon>
    </lineage>
</organism>
<protein>
    <submittedName>
        <fullName evidence="1">Uncharacterized protein</fullName>
    </submittedName>
</protein>
<dbReference type="InterPro" id="IPR016181">
    <property type="entry name" value="Acyl_CoA_acyltransferase"/>
</dbReference>
<name>A0AA49GTC2_9BACT</name>
<dbReference type="AlphaFoldDB" id="A0AA49GTC2"/>
<sequence length="313" mass="36316">MYHQSIEYLDHQPPSHYTLDFEPHLYNQESFLQLKNYSIQSFYATDRNRQTVIARIHFAILSSGDNTRKAVSLPELPFGSLEYSTDFTLDQLQSFISYVKEQLAFRKVTTIEIRDCIPEYRGDYGISLQQGLLHQGFSILEKQDNHHIPVDAVPLRDKVHTMEVRRLKKCESAEFTFRQEPLTNTSSIYQFILECRAAKSQSLSLSLEELLHMTYRFPQAYQLFAVYDQARLIAASLAILVNERSIYNFYPASHLDYQPFSPMVFLLKNLYNLSWQRGVQLIDLGTSISPSLAAFKTHVGGMLSHKKTYYLEV</sequence>
<accession>A0AA49GTC2</accession>
<dbReference type="Gene3D" id="3.40.630.30">
    <property type="match status" value="1"/>
</dbReference>
<evidence type="ECO:0000313" key="1">
    <source>
        <dbReference type="EMBL" id="WKN38251.1"/>
    </source>
</evidence>
<dbReference type="EMBL" id="CP120682">
    <property type="protein sequence ID" value="WKN38251.1"/>
    <property type="molecule type" value="Genomic_DNA"/>
</dbReference>
<gene>
    <name evidence="1" type="ORF">K4G66_05995</name>
</gene>
<reference evidence="1" key="1">
    <citation type="journal article" date="2023" name="Comput. Struct. Biotechnol. J.">
        <title>Discovery of a novel marine Bacteroidetes with a rich repertoire of carbohydrate-active enzymes.</title>
        <authorList>
            <person name="Chen B."/>
            <person name="Liu G."/>
            <person name="Chen Q."/>
            <person name="Wang H."/>
            <person name="Liu L."/>
            <person name="Tang K."/>
        </authorList>
    </citation>
    <scope>NUCLEOTIDE SEQUENCE</scope>
    <source>
        <strain evidence="1">TK19036</strain>
    </source>
</reference>
<dbReference type="SUPFAM" id="SSF55729">
    <property type="entry name" value="Acyl-CoA N-acyltransferases (Nat)"/>
    <property type="match status" value="1"/>
</dbReference>